<feature type="domain" description="Transposase IS66 central" evidence="2">
    <location>
        <begin position="200"/>
        <end position="491"/>
    </location>
</feature>
<protein>
    <submittedName>
        <fullName evidence="5">IS66 family transposase</fullName>
    </submittedName>
</protein>
<dbReference type="InterPro" id="IPR039552">
    <property type="entry name" value="IS66_C"/>
</dbReference>
<sequence length="556" mass="62225">MNPSRRTTSPFIPYTYPLLAAAKPFLKQLATQVENRRLKQEVTALRLEVALYKERLGLANQQRFGRSADDPSDEVQLSLFDEPEAIALEEAVELIIEGPASPTAKAKRKRVTEQPDWLSEAEPSRTVRSALPEAERTCPTCADGTLACFHVEVTKELLFIPARYEVVRREREVYECPACKRADRDNTIVRAPVPERPAGKAMATASVISHLIHDKYRMGVPLHRQEKALADQGIPISRQTMSNWILEATRRCLLPVVNALHRALMQEPVLHMDETSVQVLREPGRSPSSTSYMWVMASTKEATPMVVYAYRPSRGADVADALLDGFSGTLYCDGYRAYRRVAEDRERNGGPPILLAGCWAHLRRTFTDATKLAKGSPTSIAHQGVAHVNRLYHLAEAAWLAAPAKQEAAWIKVSEQTDTWFDWVRTQQHFILPKSILGKALQYAVNQEPFLRQALKPETQAIDNNLVERHIRPFVIGRNNWLFSTSPAGATASAAIYSLIETAKANGVNPEAYVTYLLETIPNLTPEETENLDDYLPWSPQLPEHVGSPGRRPVSP</sequence>
<feature type="region of interest" description="Disordered" evidence="1">
    <location>
        <begin position="103"/>
        <end position="131"/>
    </location>
</feature>
<feature type="domain" description="Transposase IS66 C-terminal" evidence="4">
    <location>
        <begin position="498"/>
        <end position="538"/>
    </location>
</feature>
<dbReference type="RefSeq" id="WP_168009754.1">
    <property type="nucleotide sequence ID" value="NZ_JAATHJ010000058.1"/>
</dbReference>
<organism evidence="5 6">
    <name type="scientific">Alkalicoccus luteus</name>
    <dbReference type="NCBI Taxonomy" id="1237094"/>
    <lineage>
        <taxon>Bacteria</taxon>
        <taxon>Bacillati</taxon>
        <taxon>Bacillota</taxon>
        <taxon>Bacilli</taxon>
        <taxon>Bacillales</taxon>
        <taxon>Bacillaceae</taxon>
        <taxon>Alkalicoccus</taxon>
    </lineage>
</organism>
<feature type="domain" description="Transposase IS66 zinc-finger binding" evidence="3">
    <location>
        <begin position="135"/>
        <end position="179"/>
    </location>
</feature>
<evidence type="ECO:0000256" key="1">
    <source>
        <dbReference type="SAM" id="MobiDB-lite"/>
    </source>
</evidence>
<dbReference type="InterPro" id="IPR004291">
    <property type="entry name" value="Transposase_IS66_central"/>
</dbReference>
<feature type="region of interest" description="Disordered" evidence="1">
    <location>
        <begin position="532"/>
        <end position="556"/>
    </location>
</feature>
<reference evidence="5 6" key="1">
    <citation type="submission" date="2020-03" db="EMBL/GenBank/DDBJ databases">
        <title>Assessment of the enzymatic potential of alkaline-tolerant lipase obtained from Bacillus luteus H11 (technogenic soil) for the bioremediation of saline soils contaminated with petroleum substances.</title>
        <authorList>
            <person name="Kalwasinska A."/>
        </authorList>
    </citation>
    <scope>NUCLEOTIDE SEQUENCE [LARGE SCALE GENOMIC DNA]</scope>
    <source>
        <strain evidence="5 6">H11</strain>
    </source>
</reference>
<dbReference type="Pfam" id="PF03050">
    <property type="entry name" value="DDE_Tnp_IS66"/>
    <property type="match status" value="1"/>
</dbReference>
<evidence type="ECO:0000313" key="6">
    <source>
        <dbReference type="Proteomes" id="UP000752012"/>
    </source>
</evidence>
<dbReference type="Proteomes" id="UP000752012">
    <property type="component" value="Unassembled WGS sequence"/>
</dbReference>
<gene>
    <name evidence="5" type="ORF">HCN83_17665</name>
</gene>
<name>A0A969PU92_9BACI</name>
<dbReference type="InterPro" id="IPR052344">
    <property type="entry name" value="Transposase-related"/>
</dbReference>
<dbReference type="NCBIfam" id="NF033517">
    <property type="entry name" value="transpos_IS66"/>
    <property type="match status" value="1"/>
</dbReference>
<evidence type="ECO:0000259" key="3">
    <source>
        <dbReference type="Pfam" id="PF13005"/>
    </source>
</evidence>
<dbReference type="AlphaFoldDB" id="A0A969PU92"/>
<proteinExistence type="predicted"/>
<dbReference type="PANTHER" id="PTHR33678">
    <property type="entry name" value="BLL1576 PROTEIN"/>
    <property type="match status" value="1"/>
</dbReference>
<evidence type="ECO:0000313" key="5">
    <source>
        <dbReference type="EMBL" id="NJP39403.1"/>
    </source>
</evidence>
<dbReference type="PANTHER" id="PTHR33678:SF1">
    <property type="entry name" value="BLL1576 PROTEIN"/>
    <property type="match status" value="1"/>
</dbReference>
<dbReference type="InterPro" id="IPR024474">
    <property type="entry name" value="Znf_dom_IS66"/>
</dbReference>
<comment type="caution">
    <text evidence="5">The sequence shown here is derived from an EMBL/GenBank/DDBJ whole genome shotgun (WGS) entry which is preliminary data.</text>
</comment>
<accession>A0A969PU92</accession>
<dbReference type="Pfam" id="PF13817">
    <property type="entry name" value="DDE_Tnp_IS66_C"/>
    <property type="match status" value="1"/>
</dbReference>
<evidence type="ECO:0000259" key="2">
    <source>
        <dbReference type="Pfam" id="PF03050"/>
    </source>
</evidence>
<keyword evidence="6" id="KW-1185">Reference proteome</keyword>
<evidence type="ECO:0000259" key="4">
    <source>
        <dbReference type="Pfam" id="PF13817"/>
    </source>
</evidence>
<dbReference type="EMBL" id="JAATHJ010000058">
    <property type="protein sequence ID" value="NJP39403.1"/>
    <property type="molecule type" value="Genomic_DNA"/>
</dbReference>
<dbReference type="Pfam" id="PF13005">
    <property type="entry name" value="zf-IS66"/>
    <property type="match status" value="1"/>
</dbReference>